<accession>A0A7K1KS84</accession>
<evidence type="ECO:0000313" key="1">
    <source>
        <dbReference type="EMBL" id="MUN35040.1"/>
    </source>
</evidence>
<organism evidence="1 2">
    <name type="scientific">Actinomadura litoris</name>
    <dbReference type="NCBI Taxonomy" id="2678616"/>
    <lineage>
        <taxon>Bacteria</taxon>
        <taxon>Bacillati</taxon>
        <taxon>Actinomycetota</taxon>
        <taxon>Actinomycetes</taxon>
        <taxon>Streptosporangiales</taxon>
        <taxon>Thermomonosporaceae</taxon>
        <taxon>Actinomadura</taxon>
    </lineage>
</organism>
<dbReference type="EMBL" id="WOFH01000001">
    <property type="protein sequence ID" value="MUN35040.1"/>
    <property type="molecule type" value="Genomic_DNA"/>
</dbReference>
<reference evidence="1 2" key="1">
    <citation type="submission" date="2019-11" db="EMBL/GenBank/DDBJ databases">
        <authorList>
            <person name="Cao P."/>
        </authorList>
    </citation>
    <scope>NUCLEOTIDE SEQUENCE [LARGE SCALE GENOMIC DNA]</scope>
    <source>
        <strain evidence="1 2">NEAU-AAG5</strain>
    </source>
</reference>
<protein>
    <submittedName>
        <fullName evidence="1">Uncharacterized protein</fullName>
    </submittedName>
</protein>
<proteinExistence type="predicted"/>
<gene>
    <name evidence="1" type="ORF">GNZ18_00255</name>
</gene>
<dbReference type="RefSeq" id="WP_156214043.1">
    <property type="nucleotide sequence ID" value="NZ_WOFH01000001.1"/>
</dbReference>
<evidence type="ECO:0000313" key="2">
    <source>
        <dbReference type="Proteomes" id="UP000432015"/>
    </source>
</evidence>
<comment type="caution">
    <text evidence="1">The sequence shown here is derived from an EMBL/GenBank/DDBJ whole genome shotgun (WGS) entry which is preliminary data.</text>
</comment>
<dbReference type="Proteomes" id="UP000432015">
    <property type="component" value="Unassembled WGS sequence"/>
</dbReference>
<dbReference type="AlphaFoldDB" id="A0A7K1KS84"/>
<name>A0A7K1KS84_9ACTN</name>
<keyword evidence="2" id="KW-1185">Reference proteome</keyword>
<sequence>MSESAELNRASRIRVALSEAAAQLADRAAVLVRTGSDGLPGDLTDEARRLLAQAEQVLELAVLCDRRRGAPWAAIGEALGDVSKQTAHERYAEADRRLDEALIEHWLTGESPAADLPPGADASVRTLVRLDEWAATRNRVATVPDEDPERQVTSGLAPMTTAEHGALLTAAEALIGTITDTVRRHALEEGHANRAVQWHERRLADELAAPGSTGTPVEELREHLTKARTRLTDL</sequence>